<evidence type="ECO:0000256" key="4">
    <source>
        <dbReference type="ARBA" id="ARBA00012096"/>
    </source>
</evidence>
<evidence type="ECO:0000256" key="2">
    <source>
        <dbReference type="ARBA" id="ARBA00004810"/>
    </source>
</evidence>
<dbReference type="PROSITE" id="PS51671">
    <property type="entry name" value="ACT"/>
    <property type="match status" value="1"/>
</dbReference>
<feature type="domain" description="ACT" evidence="8">
    <location>
        <begin position="328"/>
        <end position="400"/>
    </location>
</feature>
<gene>
    <name evidence="9" type="ORF">ENO04_05680</name>
</gene>
<reference evidence="9" key="1">
    <citation type="journal article" date="2020" name="mSystems">
        <title>Genome- and Community-Level Interaction Insights into Carbon Utilization and Element Cycling Functions of Hydrothermarchaeota in Hydrothermal Sediment.</title>
        <authorList>
            <person name="Zhou Z."/>
            <person name="Liu Y."/>
            <person name="Xu W."/>
            <person name="Pan J."/>
            <person name="Luo Z.H."/>
            <person name="Li M."/>
        </authorList>
    </citation>
    <scope>NUCLEOTIDE SEQUENCE [LARGE SCALE GENOMIC DNA]</scope>
    <source>
        <strain evidence="9">SpSt-123</strain>
    </source>
</reference>
<evidence type="ECO:0000256" key="7">
    <source>
        <dbReference type="ARBA" id="ARBA00023239"/>
    </source>
</evidence>
<dbReference type="EC" id="4.3.1.19" evidence="4"/>
<dbReference type="GO" id="GO:0004794">
    <property type="term" value="F:threonine deaminase activity"/>
    <property type="evidence" value="ECO:0007669"/>
    <property type="project" value="UniProtKB-EC"/>
</dbReference>
<protein>
    <recommendedName>
        <fullName evidence="4">threonine ammonia-lyase</fullName>
        <ecNumber evidence="4">4.3.1.19</ecNumber>
    </recommendedName>
</protein>
<evidence type="ECO:0000256" key="6">
    <source>
        <dbReference type="ARBA" id="ARBA00022898"/>
    </source>
</evidence>
<dbReference type="Gene3D" id="3.40.50.1100">
    <property type="match status" value="2"/>
</dbReference>
<evidence type="ECO:0000259" key="8">
    <source>
        <dbReference type="PROSITE" id="PS51671"/>
    </source>
</evidence>
<dbReference type="CDD" id="cd01562">
    <property type="entry name" value="Thr-dehyd"/>
    <property type="match status" value="1"/>
</dbReference>
<keyword evidence="7 9" id="KW-0456">Lyase</keyword>
<dbReference type="InterPro" id="IPR002912">
    <property type="entry name" value="ACT_dom"/>
</dbReference>
<dbReference type="InterPro" id="IPR005789">
    <property type="entry name" value="Thr_deHydtase_catblc"/>
</dbReference>
<comment type="cofactor">
    <cofactor evidence="1">
        <name>pyridoxal 5'-phosphate</name>
        <dbReference type="ChEBI" id="CHEBI:597326"/>
    </cofactor>
</comment>
<keyword evidence="5" id="KW-0412">Isoleucine biosynthesis</keyword>
<dbReference type="InterPro" id="IPR045865">
    <property type="entry name" value="ACT-like_dom_sf"/>
</dbReference>
<dbReference type="GO" id="GO:0006567">
    <property type="term" value="P:L-threonine catabolic process"/>
    <property type="evidence" value="ECO:0007669"/>
    <property type="project" value="InterPro"/>
</dbReference>
<dbReference type="GO" id="GO:0030170">
    <property type="term" value="F:pyridoxal phosphate binding"/>
    <property type="evidence" value="ECO:0007669"/>
    <property type="project" value="InterPro"/>
</dbReference>
<evidence type="ECO:0000313" key="9">
    <source>
        <dbReference type="EMBL" id="HDS11083.1"/>
    </source>
</evidence>
<dbReference type="FunFam" id="3.40.50.1100:FF:000007">
    <property type="entry name" value="L-threonine dehydratase catabolic TdcB"/>
    <property type="match status" value="1"/>
</dbReference>
<evidence type="ECO:0000256" key="3">
    <source>
        <dbReference type="ARBA" id="ARBA00010869"/>
    </source>
</evidence>
<dbReference type="EMBL" id="DSDY01000168">
    <property type="protein sequence ID" value="HDS11083.1"/>
    <property type="molecule type" value="Genomic_DNA"/>
</dbReference>
<dbReference type="NCBIfam" id="TIGR01127">
    <property type="entry name" value="ilvA_1Cterm"/>
    <property type="match status" value="1"/>
</dbReference>
<dbReference type="FunFam" id="3.40.50.1100:FF:000005">
    <property type="entry name" value="Threonine dehydratase catabolic"/>
    <property type="match status" value="1"/>
</dbReference>
<dbReference type="GO" id="GO:0003941">
    <property type="term" value="F:L-serine ammonia-lyase activity"/>
    <property type="evidence" value="ECO:0007669"/>
    <property type="project" value="TreeGrafter"/>
</dbReference>
<keyword evidence="5" id="KW-0100">Branched-chain amino acid biosynthesis</keyword>
<dbReference type="SUPFAM" id="SSF55021">
    <property type="entry name" value="ACT-like"/>
    <property type="match status" value="1"/>
</dbReference>
<dbReference type="InterPro" id="IPR044561">
    <property type="entry name" value="ACT_ThrD-II-like"/>
</dbReference>
<sequence>MDRIYELTRKASEVIYKVLHRTPLDYSTSFSRMTGSHVYLKLENMQKTGSFKSRGAYFKIFSHLDEARRMGVVAASSGNHAQGVAFASSMLGVKSTIVMPETTPIYKINATRSYGADVVLYGNVYDDAYRKALEIAEASKAMLVHPFNDEEVIAGQGTVGLEIASQLPDVDAVIVPIGGGGLISGIGVALKKLKPSVKVIGVEPVAAPKYYESRKTGKITSISPSPSLADGVLAKSVGDITYEVMSQVVDDVVVVNEDSIARAIYLLMERAKIVVEGAGALPLAAMLEGLIANTGKKVALVISGGNIDLTTLYRVVIRGLANAGRVAMVKLTVPDAPGQLYRALGILYRHKCNVIEIKHDRFKPDIPVGYAIVDVVFEAPSKEDVDKVIEELRHAGFRVN</sequence>
<evidence type="ECO:0000256" key="1">
    <source>
        <dbReference type="ARBA" id="ARBA00001933"/>
    </source>
</evidence>
<keyword evidence="6" id="KW-0663">Pyridoxal phosphate</keyword>
<dbReference type="PANTHER" id="PTHR48078:SF6">
    <property type="entry name" value="L-THREONINE DEHYDRATASE CATABOLIC TDCB"/>
    <property type="match status" value="1"/>
</dbReference>
<dbReference type="UniPathway" id="UPA00047">
    <property type="reaction ID" value="UER00054"/>
</dbReference>
<dbReference type="InterPro" id="IPR050147">
    <property type="entry name" value="Ser/Thr_Dehydratase"/>
</dbReference>
<comment type="pathway">
    <text evidence="2">Amino-acid biosynthesis; L-isoleucine biosynthesis; 2-oxobutanoate from L-threonine: step 1/1.</text>
</comment>
<accession>A0A7C1E663</accession>
<dbReference type="Gene3D" id="3.30.70.260">
    <property type="match status" value="1"/>
</dbReference>
<comment type="caution">
    <text evidence="9">The sequence shown here is derived from an EMBL/GenBank/DDBJ whole genome shotgun (WGS) entry which is preliminary data.</text>
</comment>
<dbReference type="PANTHER" id="PTHR48078">
    <property type="entry name" value="THREONINE DEHYDRATASE, MITOCHONDRIAL-RELATED"/>
    <property type="match status" value="1"/>
</dbReference>
<proteinExistence type="inferred from homology"/>
<dbReference type="GO" id="GO:0006565">
    <property type="term" value="P:L-serine catabolic process"/>
    <property type="evidence" value="ECO:0007669"/>
    <property type="project" value="TreeGrafter"/>
</dbReference>
<dbReference type="Pfam" id="PF00291">
    <property type="entry name" value="PALP"/>
    <property type="match status" value="1"/>
</dbReference>
<organism evidence="9">
    <name type="scientific">Fervidicoccus fontis</name>
    <dbReference type="NCBI Taxonomy" id="683846"/>
    <lineage>
        <taxon>Archaea</taxon>
        <taxon>Thermoproteota</taxon>
        <taxon>Thermoprotei</taxon>
        <taxon>Fervidicoccales</taxon>
        <taxon>Fervidicoccaceae</taxon>
        <taxon>Fervidicoccus</taxon>
    </lineage>
</organism>
<dbReference type="InterPro" id="IPR036052">
    <property type="entry name" value="TrpB-like_PALP_sf"/>
</dbReference>
<dbReference type="AlphaFoldDB" id="A0A7C1E663"/>
<dbReference type="PROSITE" id="PS00165">
    <property type="entry name" value="DEHYDRATASE_SER_THR"/>
    <property type="match status" value="1"/>
</dbReference>
<name>A0A7C1E663_9CREN</name>
<dbReference type="SUPFAM" id="SSF53686">
    <property type="entry name" value="Tryptophan synthase beta subunit-like PLP-dependent enzymes"/>
    <property type="match status" value="1"/>
</dbReference>
<dbReference type="InterPro" id="IPR000634">
    <property type="entry name" value="Ser/Thr_deHydtase_PyrdxlP-BS"/>
</dbReference>
<dbReference type="CDD" id="cd04886">
    <property type="entry name" value="ACT_ThrD-II-like"/>
    <property type="match status" value="1"/>
</dbReference>
<dbReference type="InterPro" id="IPR001926">
    <property type="entry name" value="TrpB-like_PALP"/>
</dbReference>
<evidence type="ECO:0000256" key="5">
    <source>
        <dbReference type="ARBA" id="ARBA00022624"/>
    </source>
</evidence>
<comment type="similarity">
    <text evidence="3">Belongs to the serine/threonine dehydratase family.</text>
</comment>
<keyword evidence="5" id="KW-0028">Amino-acid biosynthesis</keyword>
<dbReference type="GO" id="GO:0009097">
    <property type="term" value="P:isoleucine biosynthetic process"/>
    <property type="evidence" value="ECO:0007669"/>
    <property type="project" value="UniProtKB-UniPathway"/>
</dbReference>